<dbReference type="Proteomes" id="UP000183275">
    <property type="component" value="Unassembled WGS sequence"/>
</dbReference>
<sequence length="304" mass="34615">MSDIVTYDPEDRIVYFTGKDEPKEIHRDVSSAEFKEIEKIESYSHECMATADRLLHILGRGAIFGPKAREDLQLLKEDVIELYSEFPSYKSLVEESEYARVRGYDGVIYKVKRPLENVFECIGIVADLITNGQLIKRYYLDGHDPYHIQHLAINICAALEHLGIVAVNRLAPENGGIDASNPQYNVTKVYKQIIEEGLHEPISDDEDLINDVSMSEVERLKEMRDLIAHKSLYQNIPSQAIPEGLKEQAYLYDASDTKDLTLIALKLQMVALVVLTNYVYDHVKTGIEPYVEAIYQSKENSKNS</sequence>
<dbReference type="AlphaFoldDB" id="A0A1I0N156"/>
<dbReference type="RefSeq" id="WP_049990621.1">
    <property type="nucleotide sequence ID" value="NZ_FOIS01000002.1"/>
</dbReference>
<dbReference type="OrthoDB" id="374581at2157"/>
<name>A0A1I0N156_9EURY</name>
<keyword evidence="2" id="KW-1185">Reference proteome</keyword>
<reference evidence="2" key="1">
    <citation type="submission" date="2016-10" db="EMBL/GenBank/DDBJ databases">
        <authorList>
            <person name="Varghese N."/>
        </authorList>
    </citation>
    <scope>NUCLEOTIDE SEQUENCE [LARGE SCALE GENOMIC DNA]</scope>
    <source>
        <strain evidence="2">CGMCC 1.12284</strain>
    </source>
</reference>
<proteinExistence type="predicted"/>
<evidence type="ECO:0000313" key="1">
    <source>
        <dbReference type="EMBL" id="SEV94830.1"/>
    </source>
</evidence>
<accession>A0A1I0N156</accession>
<gene>
    <name evidence="1" type="ORF">SAMN05216285_1237</name>
</gene>
<organism evidence="1 2">
    <name type="scientific">Natrinema salifodinae</name>
    <dbReference type="NCBI Taxonomy" id="1202768"/>
    <lineage>
        <taxon>Archaea</taxon>
        <taxon>Methanobacteriati</taxon>
        <taxon>Methanobacteriota</taxon>
        <taxon>Stenosarchaea group</taxon>
        <taxon>Halobacteria</taxon>
        <taxon>Halobacteriales</taxon>
        <taxon>Natrialbaceae</taxon>
        <taxon>Natrinema</taxon>
    </lineage>
</organism>
<dbReference type="EMBL" id="FOIS01000002">
    <property type="protein sequence ID" value="SEV94830.1"/>
    <property type="molecule type" value="Genomic_DNA"/>
</dbReference>
<protein>
    <submittedName>
        <fullName evidence="1">Uncharacterized protein</fullName>
    </submittedName>
</protein>
<evidence type="ECO:0000313" key="2">
    <source>
        <dbReference type="Proteomes" id="UP000183275"/>
    </source>
</evidence>